<dbReference type="Proteomes" id="UP000315753">
    <property type="component" value="Unassembled WGS sequence"/>
</dbReference>
<evidence type="ECO:0000256" key="1">
    <source>
        <dbReference type="SAM" id="Coils"/>
    </source>
</evidence>
<comment type="caution">
    <text evidence="2">The sequence shown here is derived from an EMBL/GenBank/DDBJ whole genome shotgun (WGS) entry which is preliminary data.</text>
</comment>
<dbReference type="Pfam" id="PF13025">
    <property type="entry name" value="DUF3886"/>
    <property type="match status" value="1"/>
</dbReference>
<reference evidence="2 3" key="1">
    <citation type="submission" date="2019-06" db="EMBL/GenBank/DDBJ databases">
        <title>Genome sequence of Ureibacillus terrenus.</title>
        <authorList>
            <person name="Maclea K.S."/>
            <person name="Simoes M."/>
        </authorList>
    </citation>
    <scope>NUCLEOTIDE SEQUENCE [LARGE SCALE GENOMIC DNA]</scope>
    <source>
        <strain evidence="2 3">ATCC BAA-384</strain>
    </source>
</reference>
<gene>
    <name evidence="2" type="ORF">FKZ59_01610</name>
</gene>
<keyword evidence="1" id="KW-0175">Coiled coil</keyword>
<accession>A0A540V6R1</accession>
<proteinExistence type="predicted"/>
<dbReference type="EMBL" id="VIGD01000001">
    <property type="protein sequence ID" value="TQE92432.1"/>
    <property type="molecule type" value="Genomic_DNA"/>
</dbReference>
<evidence type="ECO:0000313" key="2">
    <source>
        <dbReference type="EMBL" id="TQE92432.1"/>
    </source>
</evidence>
<evidence type="ECO:0000313" key="3">
    <source>
        <dbReference type="Proteomes" id="UP000315753"/>
    </source>
</evidence>
<name>A0A540V6R1_9BACL</name>
<dbReference type="AlphaFoldDB" id="A0A540V6R1"/>
<organism evidence="2 3">
    <name type="scientific">Ureibacillus terrenus</name>
    <dbReference type="NCBI Taxonomy" id="118246"/>
    <lineage>
        <taxon>Bacteria</taxon>
        <taxon>Bacillati</taxon>
        <taxon>Bacillota</taxon>
        <taxon>Bacilli</taxon>
        <taxon>Bacillales</taxon>
        <taxon>Caryophanaceae</taxon>
        <taxon>Ureibacillus</taxon>
    </lineage>
</organism>
<dbReference type="InterPro" id="IPR024980">
    <property type="entry name" value="DUF3886"/>
</dbReference>
<dbReference type="RefSeq" id="WP_141600984.1">
    <property type="nucleotide sequence ID" value="NZ_JARMSC010000001.1"/>
</dbReference>
<sequence length="84" mass="9888">MAKKKKQQSSGISNQNDAKITLQEKIGQDLIEKLKAAKKELLEEEKRKEEERQARLEFERKQKEKNMSFAELLEKYGDKGSKYN</sequence>
<keyword evidence="3" id="KW-1185">Reference proteome</keyword>
<dbReference type="OrthoDB" id="2739782at2"/>
<feature type="coiled-coil region" evidence="1">
    <location>
        <begin position="27"/>
        <end position="66"/>
    </location>
</feature>
<protein>
    <submittedName>
        <fullName evidence="2">DUF3886 domain-containing protein</fullName>
    </submittedName>
</protein>